<gene>
    <name evidence="1" type="ORF">E2C01_087074</name>
</gene>
<keyword evidence="2" id="KW-1185">Reference proteome</keyword>
<accession>A0A5B7JD38</accession>
<protein>
    <submittedName>
        <fullName evidence="1">Uncharacterized protein</fullName>
    </submittedName>
</protein>
<dbReference type="Proteomes" id="UP000324222">
    <property type="component" value="Unassembled WGS sequence"/>
</dbReference>
<proteinExistence type="predicted"/>
<comment type="caution">
    <text evidence="1">The sequence shown here is derived from an EMBL/GenBank/DDBJ whole genome shotgun (WGS) entry which is preliminary data.</text>
</comment>
<evidence type="ECO:0000313" key="2">
    <source>
        <dbReference type="Proteomes" id="UP000324222"/>
    </source>
</evidence>
<sequence length="73" mass="8321">MVQRDMRLFPFFARVVNEEKECRADVEHSPQSDGVVRGSTTSGRRRYMCSAWMVSEVIWLLRRAGPASLFAAA</sequence>
<dbReference type="AlphaFoldDB" id="A0A5B7JD38"/>
<name>A0A5B7JD38_PORTR</name>
<dbReference type="EMBL" id="VSRR010089764">
    <property type="protein sequence ID" value="MPC92006.1"/>
    <property type="molecule type" value="Genomic_DNA"/>
</dbReference>
<reference evidence="1 2" key="1">
    <citation type="submission" date="2019-05" db="EMBL/GenBank/DDBJ databases">
        <title>Another draft genome of Portunus trituberculatus and its Hox gene families provides insights of decapod evolution.</title>
        <authorList>
            <person name="Jeong J.-H."/>
            <person name="Song I."/>
            <person name="Kim S."/>
            <person name="Choi T."/>
            <person name="Kim D."/>
            <person name="Ryu S."/>
            <person name="Kim W."/>
        </authorList>
    </citation>
    <scope>NUCLEOTIDE SEQUENCE [LARGE SCALE GENOMIC DNA]</scope>
    <source>
        <tissue evidence="1">Muscle</tissue>
    </source>
</reference>
<evidence type="ECO:0000313" key="1">
    <source>
        <dbReference type="EMBL" id="MPC92006.1"/>
    </source>
</evidence>
<organism evidence="1 2">
    <name type="scientific">Portunus trituberculatus</name>
    <name type="common">Swimming crab</name>
    <name type="synonym">Neptunus trituberculatus</name>
    <dbReference type="NCBI Taxonomy" id="210409"/>
    <lineage>
        <taxon>Eukaryota</taxon>
        <taxon>Metazoa</taxon>
        <taxon>Ecdysozoa</taxon>
        <taxon>Arthropoda</taxon>
        <taxon>Crustacea</taxon>
        <taxon>Multicrustacea</taxon>
        <taxon>Malacostraca</taxon>
        <taxon>Eumalacostraca</taxon>
        <taxon>Eucarida</taxon>
        <taxon>Decapoda</taxon>
        <taxon>Pleocyemata</taxon>
        <taxon>Brachyura</taxon>
        <taxon>Eubrachyura</taxon>
        <taxon>Portunoidea</taxon>
        <taxon>Portunidae</taxon>
        <taxon>Portuninae</taxon>
        <taxon>Portunus</taxon>
    </lineage>
</organism>